<sequence length="209" mass="23590">MAEHDERLNKVLRVVNDAGLKLNLAKCVWRKSELTFLGHKFGKDRLRPDPEKIKAVVNMPASTNVQELQRVRGMINYLGAFIPNLAARMKPMNDLLKSDAEWQWGPEQDKSYAEIKQAIVEAPTLAFYNPNKPTTVSADASSYGIGAVLLQEDNNIKKPVAFASRTLNPAETRYAQIEKECLASVWACEKFDRYLRGLQQLNLQKTTSP</sequence>
<comment type="caution">
    <text evidence="3">The sequence shown here is derived from an EMBL/GenBank/DDBJ whole genome shotgun (WGS) entry which is preliminary data.</text>
</comment>
<dbReference type="InterPro" id="IPR041577">
    <property type="entry name" value="RT_RNaseH_2"/>
</dbReference>
<dbReference type="GO" id="GO:0003824">
    <property type="term" value="F:catalytic activity"/>
    <property type="evidence" value="ECO:0007669"/>
    <property type="project" value="UniProtKB-KW"/>
</dbReference>
<dbReference type="Gene3D" id="3.30.70.270">
    <property type="match status" value="2"/>
</dbReference>
<proteinExistence type="predicted"/>
<dbReference type="InterPro" id="IPR043128">
    <property type="entry name" value="Rev_trsase/Diguanyl_cyclase"/>
</dbReference>
<evidence type="ECO:0000256" key="1">
    <source>
        <dbReference type="ARBA" id="ARBA00023268"/>
    </source>
</evidence>
<dbReference type="FunFam" id="3.30.70.270:FF:000026">
    <property type="entry name" value="Transposon Ty3-G Gag-Pol polyprotein"/>
    <property type="match status" value="1"/>
</dbReference>
<dbReference type="Pfam" id="PF17919">
    <property type="entry name" value="RT_RNaseH_2"/>
    <property type="match status" value="1"/>
</dbReference>
<keyword evidence="4" id="KW-1185">Reference proteome</keyword>
<feature type="domain" description="Reverse transcriptase/retrotransposon-derived protein RNase H-like" evidence="2">
    <location>
        <begin position="104"/>
        <end position="199"/>
    </location>
</feature>
<protein>
    <submittedName>
        <fullName evidence="3">Retrovirus-related Pol polyprotein from transposon 17.6</fullName>
    </submittedName>
</protein>
<evidence type="ECO:0000259" key="2">
    <source>
        <dbReference type="Pfam" id="PF17919"/>
    </source>
</evidence>
<accession>A0AAD9QQZ6</accession>
<evidence type="ECO:0000313" key="3">
    <source>
        <dbReference type="EMBL" id="KAK2565808.1"/>
    </source>
</evidence>
<organism evidence="3 4">
    <name type="scientific">Acropora cervicornis</name>
    <name type="common">Staghorn coral</name>
    <dbReference type="NCBI Taxonomy" id="6130"/>
    <lineage>
        <taxon>Eukaryota</taxon>
        <taxon>Metazoa</taxon>
        <taxon>Cnidaria</taxon>
        <taxon>Anthozoa</taxon>
        <taxon>Hexacorallia</taxon>
        <taxon>Scleractinia</taxon>
        <taxon>Astrocoeniina</taxon>
        <taxon>Acroporidae</taxon>
        <taxon>Acropora</taxon>
    </lineage>
</organism>
<reference evidence="3" key="1">
    <citation type="journal article" date="2023" name="G3 (Bethesda)">
        <title>Whole genome assembly and annotation of the endangered Caribbean coral Acropora cervicornis.</title>
        <authorList>
            <person name="Selwyn J.D."/>
            <person name="Vollmer S.V."/>
        </authorList>
    </citation>
    <scope>NUCLEOTIDE SEQUENCE</scope>
    <source>
        <strain evidence="3">K2</strain>
    </source>
</reference>
<dbReference type="Proteomes" id="UP001249851">
    <property type="component" value="Unassembled WGS sequence"/>
</dbReference>
<name>A0AAD9QQZ6_ACRCE</name>
<dbReference type="InterPro" id="IPR050951">
    <property type="entry name" value="Retrovirus_Pol_polyprotein"/>
</dbReference>
<dbReference type="CDD" id="cd09274">
    <property type="entry name" value="RNase_HI_RT_Ty3"/>
    <property type="match status" value="1"/>
</dbReference>
<dbReference type="EMBL" id="JARQWQ010000018">
    <property type="protein sequence ID" value="KAK2565808.1"/>
    <property type="molecule type" value="Genomic_DNA"/>
</dbReference>
<dbReference type="InterPro" id="IPR043502">
    <property type="entry name" value="DNA/RNA_pol_sf"/>
</dbReference>
<reference evidence="3" key="2">
    <citation type="journal article" date="2023" name="Science">
        <title>Genomic signatures of disease resistance in endangered staghorn corals.</title>
        <authorList>
            <person name="Vollmer S.V."/>
            <person name="Selwyn J.D."/>
            <person name="Despard B.A."/>
            <person name="Roesel C.L."/>
        </authorList>
    </citation>
    <scope>NUCLEOTIDE SEQUENCE</scope>
    <source>
        <strain evidence="3">K2</strain>
    </source>
</reference>
<dbReference type="PANTHER" id="PTHR37984">
    <property type="entry name" value="PROTEIN CBG26694"/>
    <property type="match status" value="1"/>
</dbReference>
<evidence type="ECO:0000313" key="4">
    <source>
        <dbReference type="Proteomes" id="UP001249851"/>
    </source>
</evidence>
<keyword evidence="1" id="KW-0511">Multifunctional enzyme</keyword>
<dbReference type="SUPFAM" id="SSF56672">
    <property type="entry name" value="DNA/RNA polymerases"/>
    <property type="match status" value="1"/>
</dbReference>
<gene>
    <name evidence="3" type="ORF">P5673_010081</name>
</gene>
<dbReference type="AlphaFoldDB" id="A0AAD9QQZ6"/>
<dbReference type="PANTHER" id="PTHR37984:SF5">
    <property type="entry name" value="PROTEIN NYNRIN-LIKE"/>
    <property type="match status" value="1"/>
</dbReference>